<evidence type="ECO:0000256" key="1">
    <source>
        <dbReference type="SAM" id="Phobius"/>
    </source>
</evidence>
<feature type="transmembrane region" description="Helical" evidence="1">
    <location>
        <begin position="31"/>
        <end position="53"/>
    </location>
</feature>
<keyword evidence="1" id="KW-0812">Transmembrane</keyword>
<proteinExistence type="predicted"/>
<evidence type="ECO:0008006" key="4">
    <source>
        <dbReference type="Google" id="ProtNLM"/>
    </source>
</evidence>
<dbReference type="InterPro" id="IPR014509">
    <property type="entry name" value="YjdF-like"/>
</dbReference>
<keyword evidence="1" id="KW-0472">Membrane</keyword>
<accession>A0ABV6RYQ5</accession>
<dbReference type="Proteomes" id="UP001589896">
    <property type="component" value="Unassembled WGS sequence"/>
</dbReference>
<feature type="transmembrane region" description="Helical" evidence="1">
    <location>
        <begin position="170"/>
        <end position="191"/>
    </location>
</feature>
<evidence type="ECO:0000313" key="3">
    <source>
        <dbReference type="Proteomes" id="UP001589896"/>
    </source>
</evidence>
<feature type="transmembrane region" description="Helical" evidence="1">
    <location>
        <begin position="130"/>
        <end position="150"/>
    </location>
</feature>
<comment type="caution">
    <text evidence="2">The sequence shown here is derived from an EMBL/GenBank/DDBJ whole genome shotgun (WGS) entry which is preliminary data.</text>
</comment>
<evidence type="ECO:0000313" key="2">
    <source>
        <dbReference type="EMBL" id="MFC0681744.1"/>
    </source>
</evidence>
<dbReference type="Pfam" id="PF09997">
    <property type="entry name" value="DUF2238"/>
    <property type="match status" value="1"/>
</dbReference>
<gene>
    <name evidence="2" type="ORF">ACFFGH_28265</name>
</gene>
<dbReference type="EMBL" id="JBHLTG010000009">
    <property type="protein sequence ID" value="MFC0681744.1"/>
    <property type="molecule type" value="Genomic_DNA"/>
</dbReference>
<name>A0ABV6RYQ5_9GAMM</name>
<feature type="transmembrane region" description="Helical" evidence="1">
    <location>
        <begin position="91"/>
        <end position="109"/>
    </location>
</feature>
<feature type="transmembrane region" description="Helical" evidence="1">
    <location>
        <begin position="65"/>
        <end position="85"/>
    </location>
</feature>
<reference evidence="2 3" key="1">
    <citation type="submission" date="2024-09" db="EMBL/GenBank/DDBJ databases">
        <authorList>
            <person name="Sun Q."/>
            <person name="Mori K."/>
        </authorList>
    </citation>
    <scope>NUCLEOTIDE SEQUENCE [LARGE SCALE GENOMIC DNA]</scope>
    <source>
        <strain evidence="2 3">KCTC 23076</strain>
    </source>
</reference>
<organism evidence="2 3">
    <name type="scientific">Lysobacter korlensis</name>
    <dbReference type="NCBI Taxonomy" id="553636"/>
    <lineage>
        <taxon>Bacteria</taxon>
        <taxon>Pseudomonadati</taxon>
        <taxon>Pseudomonadota</taxon>
        <taxon>Gammaproteobacteria</taxon>
        <taxon>Lysobacterales</taxon>
        <taxon>Lysobacteraceae</taxon>
        <taxon>Lysobacter</taxon>
    </lineage>
</organism>
<sequence>MTGEGDDDDWTRVAGVIADIARIGALVSVPVAWLMLGIGEGLLFAVLFVGLLVPRLTKVPRPFDAAFGLTMLAATWSSALGWYRMIPWLDILIHGVTNGAIAAMVYLVLARLGVVRDLHDPDRSLAHSNVTVAVLTTSFGLALGAIWEFLEWSVENFTDIRVHVGYDDSIGDMAIGGSGSLVAGLLLVLWARAGRTVKRGEDRT</sequence>
<dbReference type="RefSeq" id="WP_386674927.1">
    <property type="nucleotide sequence ID" value="NZ_JBHLTG010000009.1"/>
</dbReference>
<protein>
    <recommendedName>
        <fullName evidence="4">DUF2238 domain-containing protein</fullName>
    </recommendedName>
</protein>
<keyword evidence="1" id="KW-1133">Transmembrane helix</keyword>
<keyword evidence="3" id="KW-1185">Reference proteome</keyword>